<evidence type="ECO:0000256" key="4">
    <source>
        <dbReference type="ARBA" id="ARBA00022723"/>
    </source>
</evidence>
<dbReference type="GO" id="GO:0004722">
    <property type="term" value="F:protein serine/threonine phosphatase activity"/>
    <property type="evidence" value="ECO:0007669"/>
    <property type="project" value="UniProtKB-EC"/>
</dbReference>
<dbReference type="PANTHER" id="PTHR47992">
    <property type="entry name" value="PROTEIN PHOSPHATASE"/>
    <property type="match status" value="1"/>
</dbReference>
<reference evidence="12" key="1">
    <citation type="journal article" date="2023" name="Plant J.">
        <title>Genome sequences and population genomics provide insights into the demographic history, inbreeding, and mutation load of two 'living fossil' tree species of Dipteronia.</title>
        <authorList>
            <person name="Feng Y."/>
            <person name="Comes H.P."/>
            <person name="Chen J."/>
            <person name="Zhu S."/>
            <person name="Lu R."/>
            <person name="Zhang X."/>
            <person name="Li P."/>
            <person name="Qiu J."/>
            <person name="Olsen K.M."/>
            <person name="Qiu Y."/>
        </authorList>
    </citation>
    <scope>NUCLEOTIDE SEQUENCE</scope>
    <source>
        <strain evidence="12">KIB01</strain>
    </source>
</reference>
<dbReference type="AlphaFoldDB" id="A0AAD9X8E1"/>
<dbReference type="PROSITE" id="PS01032">
    <property type="entry name" value="PPM_1"/>
    <property type="match status" value="1"/>
</dbReference>
<evidence type="ECO:0000256" key="5">
    <source>
        <dbReference type="ARBA" id="ARBA00022801"/>
    </source>
</evidence>
<evidence type="ECO:0000256" key="1">
    <source>
        <dbReference type="ARBA" id="ARBA00001936"/>
    </source>
</evidence>
<dbReference type="EC" id="3.1.3.16" evidence="3"/>
<keyword evidence="6" id="KW-0460">Magnesium</keyword>
<gene>
    <name evidence="12" type="ORF">Ddye_014506</name>
</gene>
<evidence type="ECO:0000256" key="9">
    <source>
        <dbReference type="RuleBase" id="RU003465"/>
    </source>
</evidence>
<dbReference type="GO" id="GO:0046872">
    <property type="term" value="F:metal ion binding"/>
    <property type="evidence" value="ECO:0007669"/>
    <property type="project" value="UniProtKB-KW"/>
</dbReference>
<evidence type="ECO:0000313" key="13">
    <source>
        <dbReference type="Proteomes" id="UP001280121"/>
    </source>
</evidence>
<evidence type="ECO:0000256" key="6">
    <source>
        <dbReference type="ARBA" id="ARBA00022842"/>
    </source>
</evidence>
<accession>A0AAD9X8E1</accession>
<evidence type="ECO:0000256" key="2">
    <source>
        <dbReference type="ARBA" id="ARBA00001946"/>
    </source>
</evidence>
<dbReference type="InterPro" id="IPR000222">
    <property type="entry name" value="PP2C_BS"/>
</dbReference>
<keyword evidence="7 9" id="KW-0904">Protein phosphatase</keyword>
<keyword evidence="8" id="KW-0464">Manganese</keyword>
<comment type="cofactor">
    <cofactor evidence="2">
        <name>Mg(2+)</name>
        <dbReference type="ChEBI" id="CHEBI:18420"/>
    </cofactor>
</comment>
<sequence>MDNFDSIYSTNNSYNTTLFNEETLIRNEDTTTTRTTQHTIPSEVVDTTYTAVVAAGNTYISETTEKGGIPPLGATSDDHYYCNSYDNQSTPSEQTFPNTRLTTTASVVATGSNPSSSYNNNNKEEEEEDQNGVMKKCVGRSNRGVTFGEASEQGLRKTMEDTCGIYPEFMKLSCIEVGGCTAPLCRYASVKSPVHYFGVFDGHGGSQASSHCANELHIKLAEEWGKEVGIDDWRRRWEVALCRAFERVDDDLSDRTLASVGSTASVVILSACQIIAANCGDSRVVLCRGKQAIPLTVDHKLNREDEVARITDGGGIIVEWGYCLRVEGVLSMTRAIGDHGLKPYIIPVPEITFTTRSAEDEFLVLASDGLWDVLSNDYVIKLARKELREHRRRPKSDDNSSCPASFVAEGLINYALDAYSQDNISIIVVDLKLPRIRVQQKQ</sequence>
<feature type="compositionally biased region" description="Low complexity" evidence="10">
    <location>
        <begin position="112"/>
        <end position="121"/>
    </location>
</feature>
<comment type="cofactor">
    <cofactor evidence="1">
        <name>Mn(2+)</name>
        <dbReference type="ChEBI" id="CHEBI:29035"/>
    </cofactor>
</comment>
<name>A0AAD9X8E1_9ROSI</name>
<evidence type="ECO:0000256" key="8">
    <source>
        <dbReference type="ARBA" id="ARBA00023211"/>
    </source>
</evidence>
<feature type="region of interest" description="Disordered" evidence="10">
    <location>
        <begin position="108"/>
        <end position="134"/>
    </location>
</feature>
<dbReference type="SMART" id="SM00331">
    <property type="entry name" value="PP2C_SIG"/>
    <property type="match status" value="1"/>
</dbReference>
<keyword evidence="13" id="KW-1185">Reference proteome</keyword>
<feature type="domain" description="PPM-type phosphatase" evidence="11">
    <location>
        <begin position="146"/>
        <end position="431"/>
    </location>
</feature>
<comment type="caution">
    <text evidence="12">The sequence shown here is derived from an EMBL/GenBank/DDBJ whole genome shotgun (WGS) entry which is preliminary data.</text>
</comment>
<dbReference type="CDD" id="cd00143">
    <property type="entry name" value="PP2Cc"/>
    <property type="match status" value="1"/>
</dbReference>
<dbReference type="Proteomes" id="UP001280121">
    <property type="component" value="Unassembled WGS sequence"/>
</dbReference>
<evidence type="ECO:0000259" key="11">
    <source>
        <dbReference type="PROSITE" id="PS51746"/>
    </source>
</evidence>
<dbReference type="Pfam" id="PF00481">
    <property type="entry name" value="PP2C"/>
    <property type="match status" value="1"/>
</dbReference>
<dbReference type="EMBL" id="JANJYI010000004">
    <property type="protein sequence ID" value="KAK2654650.1"/>
    <property type="molecule type" value="Genomic_DNA"/>
</dbReference>
<keyword evidence="4" id="KW-0479">Metal-binding</keyword>
<dbReference type="FunFam" id="3.60.40.10:FF:000291">
    <property type="entry name" value="Protein phosphatase 2C 50"/>
    <property type="match status" value="1"/>
</dbReference>
<protein>
    <recommendedName>
        <fullName evidence="3">protein-serine/threonine phosphatase</fullName>
        <ecNumber evidence="3">3.1.3.16</ecNumber>
    </recommendedName>
</protein>
<dbReference type="SUPFAM" id="SSF81606">
    <property type="entry name" value="PP2C-like"/>
    <property type="match status" value="1"/>
</dbReference>
<evidence type="ECO:0000256" key="3">
    <source>
        <dbReference type="ARBA" id="ARBA00013081"/>
    </source>
</evidence>
<dbReference type="PROSITE" id="PS51746">
    <property type="entry name" value="PPM_2"/>
    <property type="match status" value="1"/>
</dbReference>
<evidence type="ECO:0000313" key="12">
    <source>
        <dbReference type="EMBL" id="KAK2654650.1"/>
    </source>
</evidence>
<dbReference type="InterPro" id="IPR001932">
    <property type="entry name" value="PPM-type_phosphatase-like_dom"/>
</dbReference>
<dbReference type="InterPro" id="IPR015655">
    <property type="entry name" value="PP2C"/>
</dbReference>
<proteinExistence type="inferred from homology"/>
<organism evidence="12 13">
    <name type="scientific">Dipteronia dyeriana</name>
    <dbReference type="NCBI Taxonomy" id="168575"/>
    <lineage>
        <taxon>Eukaryota</taxon>
        <taxon>Viridiplantae</taxon>
        <taxon>Streptophyta</taxon>
        <taxon>Embryophyta</taxon>
        <taxon>Tracheophyta</taxon>
        <taxon>Spermatophyta</taxon>
        <taxon>Magnoliopsida</taxon>
        <taxon>eudicotyledons</taxon>
        <taxon>Gunneridae</taxon>
        <taxon>Pentapetalae</taxon>
        <taxon>rosids</taxon>
        <taxon>malvids</taxon>
        <taxon>Sapindales</taxon>
        <taxon>Sapindaceae</taxon>
        <taxon>Hippocastanoideae</taxon>
        <taxon>Acereae</taxon>
        <taxon>Dipteronia</taxon>
    </lineage>
</organism>
<dbReference type="InterPro" id="IPR036457">
    <property type="entry name" value="PPM-type-like_dom_sf"/>
</dbReference>
<evidence type="ECO:0000256" key="7">
    <source>
        <dbReference type="ARBA" id="ARBA00022912"/>
    </source>
</evidence>
<comment type="similarity">
    <text evidence="9">Belongs to the PP2C family.</text>
</comment>
<keyword evidence="5 9" id="KW-0378">Hydrolase</keyword>
<evidence type="ECO:0000256" key="10">
    <source>
        <dbReference type="SAM" id="MobiDB-lite"/>
    </source>
</evidence>
<dbReference type="Gene3D" id="3.60.40.10">
    <property type="entry name" value="PPM-type phosphatase domain"/>
    <property type="match status" value="1"/>
</dbReference>
<dbReference type="SMART" id="SM00332">
    <property type="entry name" value="PP2Cc"/>
    <property type="match status" value="1"/>
</dbReference>